<dbReference type="Gene3D" id="2.40.70.10">
    <property type="entry name" value="Acid Proteases"/>
    <property type="match status" value="1"/>
</dbReference>
<feature type="non-terminal residue" evidence="1">
    <location>
        <position position="1"/>
    </location>
</feature>
<proteinExistence type="predicted"/>
<accession>A0A8S4PG14</accession>
<comment type="caution">
    <text evidence="1">The sequence shown here is derived from an EMBL/GenBank/DDBJ whole genome shotgun (WGS) entry which is preliminary data.</text>
</comment>
<dbReference type="AlphaFoldDB" id="A0A8S4PG14"/>
<name>A0A8S4PG14_OWEFU</name>
<dbReference type="EMBL" id="CAIIXF020000008">
    <property type="protein sequence ID" value="CAH1793253.1"/>
    <property type="molecule type" value="Genomic_DNA"/>
</dbReference>
<reference evidence="1" key="1">
    <citation type="submission" date="2022-03" db="EMBL/GenBank/DDBJ databases">
        <authorList>
            <person name="Martin C."/>
        </authorList>
    </citation>
    <scope>NUCLEOTIDE SEQUENCE</scope>
</reference>
<dbReference type="InterPro" id="IPR021109">
    <property type="entry name" value="Peptidase_aspartic_dom_sf"/>
</dbReference>
<evidence type="ECO:0000313" key="2">
    <source>
        <dbReference type="Proteomes" id="UP000749559"/>
    </source>
</evidence>
<dbReference type="OrthoDB" id="6091153at2759"/>
<dbReference type="Proteomes" id="UP000749559">
    <property type="component" value="Unassembled WGS sequence"/>
</dbReference>
<gene>
    <name evidence="1" type="ORF">OFUS_LOCUS18130</name>
</gene>
<evidence type="ECO:0008006" key="3">
    <source>
        <dbReference type="Google" id="ProtNLM"/>
    </source>
</evidence>
<organism evidence="1 2">
    <name type="scientific">Owenia fusiformis</name>
    <name type="common">Polychaete worm</name>
    <dbReference type="NCBI Taxonomy" id="6347"/>
    <lineage>
        <taxon>Eukaryota</taxon>
        <taxon>Metazoa</taxon>
        <taxon>Spiralia</taxon>
        <taxon>Lophotrochozoa</taxon>
        <taxon>Annelida</taxon>
        <taxon>Polychaeta</taxon>
        <taxon>Sedentaria</taxon>
        <taxon>Canalipalpata</taxon>
        <taxon>Sabellida</taxon>
        <taxon>Oweniida</taxon>
        <taxon>Oweniidae</taxon>
        <taxon>Owenia</taxon>
    </lineage>
</organism>
<dbReference type="SUPFAM" id="SSF50630">
    <property type="entry name" value="Acid proteases"/>
    <property type="match status" value="1"/>
</dbReference>
<keyword evidence="2" id="KW-1185">Reference proteome</keyword>
<sequence>HLDDTPVVRKVIAEAEICGINVEFLIDSGAVKNLIGIDTYLRIPFNMRPPLKDNNTCLVQADGRRLRVLGVVECDLLLDGKQLPLEAVVADVEHEGILGAEFLSHHQAMINFASNTMYFGKESVLAEVTVLTSALQCDRAKSLGITVAPLSIDKEKSEIGIAEMRSPELFSSDEDLSMAETSEILITDTSSNAEISSMTENDIIVPETPESEFPDDTDPELSQFDVEVENSGCFLTENVRIAPESVVRVPVRIPDTGDVKNSPGFGMIEPDESNLHDYEGLEISPILIDRNRDSVLIEIWNNSPFEVELGEDTQIGNFC</sequence>
<feature type="non-terminal residue" evidence="1">
    <location>
        <position position="319"/>
    </location>
</feature>
<evidence type="ECO:0000313" key="1">
    <source>
        <dbReference type="EMBL" id="CAH1793253.1"/>
    </source>
</evidence>
<protein>
    <recommendedName>
        <fullName evidence="3">Aspartic peptidase DDI1-type domain-containing protein</fullName>
    </recommendedName>
</protein>